<keyword evidence="3" id="KW-0238">DNA-binding</keyword>
<dbReference type="Gene3D" id="1.10.10.60">
    <property type="entry name" value="Homeodomain-like"/>
    <property type="match status" value="1"/>
</dbReference>
<dbReference type="CDD" id="cd00167">
    <property type="entry name" value="SANT"/>
    <property type="match status" value="1"/>
</dbReference>
<evidence type="ECO:0000259" key="1">
    <source>
        <dbReference type="PROSITE" id="PS50090"/>
    </source>
</evidence>
<proteinExistence type="predicted"/>
<evidence type="ECO:0000259" key="2">
    <source>
        <dbReference type="PROSITE" id="PS51294"/>
    </source>
</evidence>
<evidence type="ECO:0000313" key="3">
    <source>
        <dbReference type="EMBL" id="JAP96574.1"/>
    </source>
</evidence>
<dbReference type="PROSITE" id="PS50090">
    <property type="entry name" value="MYB_LIKE"/>
    <property type="match status" value="1"/>
</dbReference>
<dbReference type="EMBL" id="GDID01000032">
    <property type="protein sequence ID" value="JAP96574.1"/>
    <property type="molecule type" value="Transcribed_RNA"/>
</dbReference>
<gene>
    <name evidence="3" type="ORF">TPC1_10041</name>
</gene>
<dbReference type="GO" id="GO:0003677">
    <property type="term" value="F:DNA binding"/>
    <property type="evidence" value="ECO:0007669"/>
    <property type="project" value="UniProtKB-KW"/>
</dbReference>
<dbReference type="PROSITE" id="PS51294">
    <property type="entry name" value="HTH_MYB"/>
    <property type="match status" value="1"/>
</dbReference>
<dbReference type="Pfam" id="PF13921">
    <property type="entry name" value="Myb_DNA-bind_6"/>
    <property type="match status" value="1"/>
</dbReference>
<feature type="domain" description="Myb-like" evidence="1">
    <location>
        <begin position="34"/>
        <end position="77"/>
    </location>
</feature>
<dbReference type="InterPro" id="IPR009057">
    <property type="entry name" value="Homeodomain-like_sf"/>
</dbReference>
<protein>
    <submittedName>
        <fullName evidence="3">Myb-like DNA-binding domain containing protein</fullName>
    </submittedName>
</protein>
<reference evidence="3" key="1">
    <citation type="submission" date="2015-07" db="EMBL/GenBank/DDBJ databases">
        <title>Adaptation to a free-living lifestyle via gene acquisitions in the diplomonad Trepomonas sp. PC1.</title>
        <authorList>
            <person name="Xu F."/>
            <person name="Jerlstrom-Hultqvist J."/>
            <person name="Kolisko M."/>
            <person name="Simpson A.G.B."/>
            <person name="Roger A.J."/>
            <person name="Svard S.G."/>
            <person name="Andersson J.O."/>
        </authorList>
    </citation>
    <scope>NUCLEOTIDE SEQUENCE</scope>
    <source>
        <strain evidence="3">PC1</strain>
    </source>
</reference>
<feature type="domain" description="HTH myb-type" evidence="2">
    <location>
        <begin position="34"/>
        <end position="81"/>
    </location>
</feature>
<dbReference type="SMART" id="SM00717">
    <property type="entry name" value="SANT"/>
    <property type="match status" value="1"/>
</dbReference>
<accession>A0A146KLC8</accession>
<name>A0A146KLC8_9EUKA</name>
<dbReference type="AlphaFoldDB" id="A0A146KLC8"/>
<dbReference type="InterPro" id="IPR001005">
    <property type="entry name" value="SANT/Myb"/>
</dbReference>
<sequence>MVCSSECKCPTSLLQMNYQRKYEGLNRAVTCVQWTEEEQNRLMMLHQQFGNNWSLLSSSYFPDRNANQLKCKYNYLANKKKTSNDRLMKYYTQPATTTMHAKKQESQTESHSITSQQEAAQADILSQLQMDDFDMMFDVAYDFE</sequence>
<organism evidence="3">
    <name type="scientific">Trepomonas sp. PC1</name>
    <dbReference type="NCBI Taxonomy" id="1076344"/>
    <lineage>
        <taxon>Eukaryota</taxon>
        <taxon>Metamonada</taxon>
        <taxon>Diplomonadida</taxon>
        <taxon>Hexamitidae</taxon>
        <taxon>Hexamitinae</taxon>
        <taxon>Trepomonas</taxon>
    </lineage>
</organism>
<dbReference type="InterPro" id="IPR017930">
    <property type="entry name" value="Myb_dom"/>
</dbReference>
<dbReference type="SUPFAM" id="SSF46689">
    <property type="entry name" value="Homeodomain-like"/>
    <property type="match status" value="1"/>
</dbReference>